<evidence type="ECO:0000313" key="1">
    <source>
        <dbReference type="EMBL" id="MFC3103723.1"/>
    </source>
</evidence>
<dbReference type="InterPro" id="IPR047121">
    <property type="entry name" value="YjiB-like"/>
</dbReference>
<dbReference type="InterPro" id="IPR014710">
    <property type="entry name" value="RmlC-like_jellyroll"/>
</dbReference>
<dbReference type="PANTHER" id="PTHR36448:SF2">
    <property type="entry name" value="CUPIN TYPE-1 DOMAIN-CONTAINING PROTEIN"/>
    <property type="match status" value="1"/>
</dbReference>
<dbReference type="InterPro" id="IPR011051">
    <property type="entry name" value="RmlC_Cupin_sf"/>
</dbReference>
<name>A0ABV7EPD8_9GAMM</name>
<evidence type="ECO:0000313" key="2">
    <source>
        <dbReference type="Proteomes" id="UP001595462"/>
    </source>
</evidence>
<dbReference type="PANTHER" id="PTHR36448">
    <property type="entry name" value="BLR7373 PROTEIN"/>
    <property type="match status" value="1"/>
</dbReference>
<dbReference type="SUPFAM" id="SSF51182">
    <property type="entry name" value="RmlC-like cupins"/>
    <property type="match status" value="1"/>
</dbReference>
<proteinExistence type="predicted"/>
<keyword evidence="2" id="KW-1185">Reference proteome</keyword>
<comment type="caution">
    <text evidence="1">The sequence shown here is derived from an EMBL/GenBank/DDBJ whole genome shotgun (WGS) entry which is preliminary data.</text>
</comment>
<sequence>MALKPIEQLFGARRPVAERLYFDDDGRTPNSRYPVLVYRGEPSGQGSLAEPLEALFAANAWPPQWRGGVFDFHHYHSVSHETLGVARGHAVLMLGGEDGSRLRVTRADVLVLPAGTGHCRMQASTDFELVGAYQPDQQRWDICRSDSAADHDAAIARIARASTPDHDPVNGRNAGVPVLWR</sequence>
<organism evidence="1 2">
    <name type="scientific">Salinisphaera aquimarina</name>
    <dbReference type="NCBI Taxonomy" id="2094031"/>
    <lineage>
        <taxon>Bacteria</taxon>
        <taxon>Pseudomonadati</taxon>
        <taxon>Pseudomonadota</taxon>
        <taxon>Gammaproteobacteria</taxon>
        <taxon>Salinisphaerales</taxon>
        <taxon>Salinisphaeraceae</taxon>
        <taxon>Salinisphaera</taxon>
    </lineage>
</organism>
<dbReference type="InterPro" id="IPR014500">
    <property type="entry name" value="UCP019307_cupin"/>
</dbReference>
<dbReference type="PIRSF" id="PIRSF019307">
    <property type="entry name" value="UCP019307"/>
    <property type="match status" value="1"/>
</dbReference>
<dbReference type="RefSeq" id="WP_380688023.1">
    <property type="nucleotide sequence ID" value="NZ_JBHRSS010000003.1"/>
</dbReference>
<dbReference type="CDD" id="cd02219">
    <property type="entry name" value="cupin_YjlB-like"/>
    <property type="match status" value="1"/>
</dbReference>
<dbReference type="EMBL" id="JBHRSS010000003">
    <property type="protein sequence ID" value="MFC3103723.1"/>
    <property type="molecule type" value="Genomic_DNA"/>
</dbReference>
<dbReference type="Proteomes" id="UP001595462">
    <property type="component" value="Unassembled WGS sequence"/>
</dbReference>
<gene>
    <name evidence="1" type="ORF">ACFOSU_07445</name>
</gene>
<reference evidence="2" key="1">
    <citation type="journal article" date="2019" name="Int. J. Syst. Evol. Microbiol.">
        <title>The Global Catalogue of Microorganisms (GCM) 10K type strain sequencing project: providing services to taxonomists for standard genome sequencing and annotation.</title>
        <authorList>
            <consortium name="The Broad Institute Genomics Platform"/>
            <consortium name="The Broad Institute Genome Sequencing Center for Infectious Disease"/>
            <person name="Wu L."/>
            <person name="Ma J."/>
        </authorList>
    </citation>
    <scope>NUCLEOTIDE SEQUENCE [LARGE SCALE GENOMIC DNA]</scope>
    <source>
        <strain evidence="2">KCTC 52640</strain>
    </source>
</reference>
<accession>A0ABV7EPD8</accession>
<dbReference type="Gene3D" id="2.60.120.10">
    <property type="entry name" value="Jelly Rolls"/>
    <property type="match status" value="1"/>
</dbReference>
<protein>
    <submittedName>
        <fullName evidence="1">Cupin</fullName>
    </submittedName>
</protein>